<feature type="domain" description="SfsA N-terminal OB" evidence="3">
    <location>
        <begin position="20"/>
        <end position="83"/>
    </location>
</feature>
<organism evidence="4 5">
    <name type="scientific">Spirochaeta isovalerica</name>
    <dbReference type="NCBI Taxonomy" id="150"/>
    <lineage>
        <taxon>Bacteria</taxon>
        <taxon>Pseudomonadati</taxon>
        <taxon>Spirochaetota</taxon>
        <taxon>Spirochaetia</taxon>
        <taxon>Spirochaetales</taxon>
        <taxon>Spirochaetaceae</taxon>
        <taxon>Spirochaeta</taxon>
    </lineage>
</organism>
<dbReference type="InterPro" id="IPR041465">
    <property type="entry name" value="SfsA_N"/>
</dbReference>
<dbReference type="AlphaFoldDB" id="A0A841R794"/>
<accession>A0A841R794</accession>
<dbReference type="PANTHER" id="PTHR30545:SF2">
    <property type="entry name" value="SUGAR FERMENTATION STIMULATION PROTEIN A"/>
    <property type="match status" value="1"/>
</dbReference>
<evidence type="ECO:0000256" key="1">
    <source>
        <dbReference type="HAMAP-Rule" id="MF_00095"/>
    </source>
</evidence>
<reference evidence="4 5" key="1">
    <citation type="submission" date="2020-08" db="EMBL/GenBank/DDBJ databases">
        <title>Genomic Encyclopedia of Type Strains, Phase IV (KMG-IV): sequencing the most valuable type-strain genomes for metagenomic binning, comparative biology and taxonomic classification.</title>
        <authorList>
            <person name="Goeker M."/>
        </authorList>
    </citation>
    <scope>NUCLEOTIDE SEQUENCE [LARGE SCALE GENOMIC DNA]</scope>
    <source>
        <strain evidence="4 5">DSM 2461</strain>
    </source>
</reference>
<name>A0A841R794_9SPIO</name>
<sequence>MKEEDDYRFFPYNFKTGKLIERPNRFVVIIEVEGRTTGASLPNPGKLGELFIPGATLYVQKMGDHVKYPYRVMAVVSDSDEVIMLDTHVNNKVAEYLVKTQSIPSLNGYYLKKREVSVGHSRFDLLLENKRGEELYCEVKSSTLFAGHLAMFPDAVTSRGKRHVEELAEMSRKGIRTAVLFIIQSDRINAFCPDYHTDPEFSRTLYESRDLVKIIPCTAGWDKELNIIKDHKEVPLLWNLYENEGQFDRGIYIMQFYKDQKYYLYLSSEKEMLNKRIEKHKRKRKKPESTLEILRNSSRLEMTWALRVPVEECHEFMKCISSNKIKIADKSNEYYLLESKENPRLSRFFQKVLLDFRMVRPVLRL</sequence>
<evidence type="ECO:0000313" key="4">
    <source>
        <dbReference type="EMBL" id="MBB6478910.1"/>
    </source>
</evidence>
<gene>
    <name evidence="1" type="primary">sfsA</name>
    <name evidence="4" type="ORF">HNR50_000543</name>
</gene>
<dbReference type="Gene3D" id="2.40.50.580">
    <property type="match status" value="1"/>
</dbReference>
<evidence type="ECO:0000259" key="3">
    <source>
        <dbReference type="Pfam" id="PF17746"/>
    </source>
</evidence>
<dbReference type="GO" id="GO:0003677">
    <property type="term" value="F:DNA binding"/>
    <property type="evidence" value="ECO:0007669"/>
    <property type="project" value="InterPro"/>
</dbReference>
<dbReference type="HAMAP" id="MF_00095">
    <property type="entry name" value="SfsA"/>
    <property type="match status" value="1"/>
</dbReference>
<dbReference type="Pfam" id="PF17746">
    <property type="entry name" value="SfsA_N"/>
    <property type="match status" value="1"/>
</dbReference>
<dbReference type="InterPro" id="IPR005224">
    <property type="entry name" value="SfsA"/>
</dbReference>
<dbReference type="RefSeq" id="WP_184743368.1">
    <property type="nucleotide sequence ID" value="NZ_JACHGJ010000001.1"/>
</dbReference>
<feature type="domain" description="Sugar fermentation stimulation protein C-terminal" evidence="2">
    <location>
        <begin position="89"/>
        <end position="223"/>
    </location>
</feature>
<dbReference type="CDD" id="cd22359">
    <property type="entry name" value="SfsA-like_bacterial"/>
    <property type="match status" value="1"/>
</dbReference>
<dbReference type="PANTHER" id="PTHR30545">
    <property type="entry name" value="SUGAR FERMENTATION STIMULATION PROTEIN A"/>
    <property type="match status" value="1"/>
</dbReference>
<evidence type="ECO:0000259" key="2">
    <source>
        <dbReference type="Pfam" id="PF03749"/>
    </source>
</evidence>
<comment type="caution">
    <text evidence="4">The sequence shown here is derived from an EMBL/GenBank/DDBJ whole genome shotgun (WGS) entry which is preliminary data.</text>
</comment>
<dbReference type="EMBL" id="JACHGJ010000001">
    <property type="protein sequence ID" value="MBB6478910.1"/>
    <property type="molecule type" value="Genomic_DNA"/>
</dbReference>
<protein>
    <recommendedName>
        <fullName evidence="1">Sugar fermentation stimulation protein homolog</fullName>
    </recommendedName>
</protein>
<keyword evidence="5" id="KW-1185">Reference proteome</keyword>
<comment type="similarity">
    <text evidence="1">Belongs to the SfsA family.</text>
</comment>
<evidence type="ECO:0000313" key="5">
    <source>
        <dbReference type="Proteomes" id="UP000587760"/>
    </source>
</evidence>
<dbReference type="InterPro" id="IPR040452">
    <property type="entry name" value="SfsA_C"/>
</dbReference>
<dbReference type="Pfam" id="PF03749">
    <property type="entry name" value="SfsA"/>
    <property type="match status" value="1"/>
</dbReference>
<proteinExistence type="inferred from homology"/>
<dbReference type="NCBIfam" id="TIGR00230">
    <property type="entry name" value="sfsA"/>
    <property type="match status" value="1"/>
</dbReference>
<dbReference type="Gene3D" id="3.40.1350.60">
    <property type="match status" value="1"/>
</dbReference>
<dbReference type="Proteomes" id="UP000587760">
    <property type="component" value="Unassembled WGS sequence"/>
</dbReference>